<organism evidence="2 3">
    <name type="scientific">Kyrpidia spormannii</name>
    <dbReference type="NCBI Taxonomy" id="2055160"/>
    <lineage>
        <taxon>Bacteria</taxon>
        <taxon>Bacillati</taxon>
        <taxon>Bacillota</taxon>
        <taxon>Bacilli</taxon>
        <taxon>Bacillales</taxon>
        <taxon>Alicyclobacillaceae</taxon>
        <taxon>Kyrpidia</taxon>
    </lineage>
</organism>
<dbReference type="EMBL" id="CP024955">
    <property type="protein sequence ID" value="ATY84478.1"/>
    <property type="molecule type" value="Genomic_DNA"/>
</dbReference>
<reference evidence="3" key="1">
    <citation type="submission" date="2017-11" db="EMBL/GenBank/DDBJ databases">
        <title>Complete Genome Sequence of Kyrpidia sp. Strain EA-1, a thermophilic, hydrogen-oxidizing Bacterium, isolated from the Azores.</title>
        <authorList>
            <person name="Reiner J.E."/>
            <person name="Lapp C.J."/>
            <person name="Bunk B."/>
            <person name="Gescher J."/>
        </authorList>
    </citation>
    <scope>NUCLEOTIDE SEQUENCE [LARGE SCALE GENOMIC DNA]</scope>
    <source>
        <strain evidence="3">EA-1</strain>
    </source>
</reference>
<gene>
    <name evidence="2" type="ORF">CVV65_05505</name>
</gene>
<feature type="transmembrane region" description="Helical" evidence="1">
    <location>
        <begin position="203"/>
        <end position="220"/>
    </location>
</feature>
<feature type="transmembrane region" description="Helical" evidence="1">
    <location>
        <begin position="140"/>
        <end position="158"/>
    </location>
</feature>
<sequence>MLQEKSARLTLDKGAPMKWVRWEIVRIMVLNQTRQEFATVVLKLKEIFGIAVPAWVVWTVAVVLQNSVFVMIAYLVLGSRGIPGWWVLAGLALLFNLYMPSTMARRDVERLRNDPLRDILKQSPWPDEDLTITWLLGETACFWIRHIGLQFVSVAIILDVTGNLVLGFGIAILWIAVVSGVYLWTLYRHVYGPAANPYRMPPVLYIISLTVVTGLLWFVSDQVLTDFADHPISVSIFRSDHAWLILPQALRARFSSSLSGIWEMFIHHKWLGWLSVAFFCTFLALYIVVGIRYRMRAAQSDVVTVGDPDVLFRLYHLLARHLFPRNPFIWRDLLWIQRFQNRTQFPLRTELWLPPSISSAVAVSVVSWSLKDLSAFVLIFWAISLYAVYQSLWFMLWSFPILYPSSELRQVDLLNLSPNTSVRQMKIAKIALLGVLGFPLLLELSLIFLIGAFSVGFEWLHAITGLIGLWLIYLLVTVLSGAWMFVLNRVDYPNIFSIQLVTMETKFFQFLYQVPRRLLSTVFVLLFLTAYLFNDHHLNATLEYSTFLGVMLLSAGLLAVILPKGERYTYSSALGDHLYGRMGSIWLAQKSKIFIMIGIYISSFLIGMLVERKWTPPEIRNPGITALTYLVHNLETMALMIVLGSLSYGVVSLLLLGLNGAVAGIAVEILEQKDRLDLIWKAFLPHAIFEIPATLLSAVIPFMVWSAILHAKRTRSLQALRSMVTQEVVPMIVIAVILFVIAAFMEAQFGL</sequence>
<dbReference type="InterPro" id="IPR002798">
    <property type="entry name" value="SpoIIM-like"/>
</dbReference>
<feature type="transmembrane region" description="Helical" evidence="1">
    <location>
        <begin position="544"/>
        <end position="562"/>
    </location>
</feature>
<feature type="transmembrane region" description="Helical" evidence="1">
    <location>
        <begin position="682"/>
        <end position="708"/>
    </location>
</feature>
<dbReference type="Proteomes" id="UP000231932">
    <property type="component" value="Chromosome"/>
</dbReference>
<proteinExistence type="predicted"/>
<evidence type="ECO:0000256" key="1">
    <source>
        <dbReference type="SAM" id="Phobius"/>
    </source>
</evidence>
<feature type="transmembrane region" description="Helical" evidence="1">
    <location>
        <begin position="164"/>
        <end position="183"/>
    </location>
</feature>
<feature type="transmembrane region" description="Helical" evidence="1">
    <location>
        <begin position="376"/>
        <end position="399"/>
    </location>
</feature>
<keyword evidence="1" id="KW-0472">Membrane</keyword>
<feature type="transmembrane region" description="Helical" evidence="1">
    <location>
        <begin position="728"/>
        <end position="745"/>
    </location>
</feature>
<name>A0A2K8N574_9BACL</name>
<feature type="transmembrane region" description="Helical" evidence="1">
    <location>
        <begin position="430"/>
        <end position="453"/>
    </location>
</feature>
<dbReference type="PANTHER" id="PTHR35337">
    <property type="entry name" value="SLR1478 PROTEIN"/>
    <property type="match status" value="1"/>
</dbReference>
<dbReference type="AlphaFoldDB" id="A0A2K8N574"/>
<dbReference type="PANTHER" id="PTHR35337:SF1">
    <property type="entry name" value="SLR1478 PROTEIN"/>
    <property type="match status" value="1"/>
</dbReference>
<accession>A0A2K8N574</accession>
<keyword evidence="3" id="KW-1185">Reference proteome</keyword>
<feature type="transmembrane region" description="Helical" evidence="1">
    <location>
        <begin position="637"/>
        <end position="670"/>
    </location>
</feature>
<evidence type="ECO:0000313" key="3">
    <source>
        <dbReference type="Proteomes" id="UP000231932"/>
    </source>
</evidence>
<evidence type="ECO:0000313" key="2">
    <source>
        <dbReference type="EMBL" id="ATY84478.1"/>
    </source>
</evidence>
<feature type="transmembrane region" description="Helical" evidence="1">
    <location>
        <begin position="514"/>
        <end position="532"/>
    </location>
</feature>
<dbReference type="KEGG" id="kyr:CVV65_05505"/>
<keyword evidence="1" id="KW-0812">Transmembrane</keyword>
<feature type="transmembrane region" description="Helical" evidence="1">
    <location>
        <begin position="52"/>
        <end position="76"/>
    </location>
</feature>
<protein>
    <recommendedName>
        <fullName evidence="4">Stage II sporulation protein M</fullName>
    </recommendedName>
</protein>
<keyword evidence="1" id="KW-1133">Transmembrane helix</keyword>
<evidence type="ECO:0008006" key="4">
    <source>
        <dbReference type="Google" id="ProtNLM"/>
    </source>
</evidence>
<dbReference type="Pfam" id="PF01944">
    <property type="entry name" value="SpoIIM"/>
    <property type="match status" value="1"/>
</dbReference>
<feature type="transmembrane region" description="Helical" evidence="1">
    <location>
        <begin position="82"/>
        <end position="99"/>
    </location>
</feature>
<feature type="transmembrane region" description="Helical" evidence="1">
    <location>
        <begin position="459"/>
        <end position="486"/>
    </location>
</feature>
<feature type="transmembrane region" description="Helical" evidence="1">
    <location>
        <begin position="270"/>
        <end position="289"/>
    </location>
</feature>
<feature type="transmembrane region" description="Helical" evidence="1">
    <location>
        <begin position="593"/>
        <end position="610"/>
    </location>
</feature>